<organism evidence="2 3">
    <name type="scientific">Fodinibacter luteus</name>
    <dbReference type="NCBI Taxonomy" id="552064"/>
    <lineage>
        <taxon>Bacteria</taxon>
        <taxon>Bacillati</taxon>
        <taxon>Actinomycetota</taxon>
        <taxon>Actinomycetes</taxon>
        <taxon>Micrococcales</taxon>
        <taxon>Intrasporangiaceae</taxon>
        <taxon>Fodinibacter (ex Wang et al. 2009)</taxon>
    </lineage>
</organism>
<dbReference type="EMBL" id="BAABGM010000027">
    <property type="protein sequence ID" value="GAA4413477.1"/>
    <property type="molecule type" value="Genomic_DNA"/>
</dbReference>
<feature type="transmembrane region" description="Helical" evidence="1">
    <location>
        <begin position="93"/>
        <end position="111"/>
    </location>
</feature>
<gene>
    <name evidence="2" type="ORF">GCM10023168_36410</name>
</gene>
<dbReference type="RefSeq" id="WP_345208668.1">
    <property type="nucleotide sequence ID" value="NZ_BAABGM010000027.1"/>
</dbReference>
<sequence>MRHIAGHAADLTRSGLHTNLIHYGFALVAPVVYAMVGLVRARGGWLANLAGLLAVIGLSTLPGLVLLDFFSVAVALSSDLDAAVAMEQQMDQLPFFIAIVAPAFISSVLALPVAIAALWRAGLVPGYLVAIAILAALAPNVSPGWVIGFGINALWMLAVAVILARVPLARWYGGSVSTAAAEEREGAQV</sequence>
<feature type="transmembrane region" description="Helical" evidence="1">
    <location>
        <begin position="118"/>
        <end position="138"/>
    </location>
</feature>
<proteinExistence type="predicted"/>
<keyword evidence="1" id="KW-0812">Transmembrane</keyword>
<feature type="transmembrane region" description="Helical" evidence="1">
    <location>
        <begin position="20"/>
        <end position="39"/>
    </location>
</feature>
<reference evidence="3" key="1">
    <citation type="journal article" date="2019" name="Int. J. Syst. Evol. Microbiol.">
        <title>The Global Catalogue of Microorganisms (GCM) 10K type strain sequencing project: providing services to taxonomists for standard genome sequencing and annotation.</title>
        <authorList>
            <consortium name="The Broad Institute Genomics Platform"/>
            <consortium name="The Broad Institute Genome Sequencing Center for Infectious Disease"/>
            <person name="Wu L."/>
            <person name="Ma J."/>
        </authorList>
    </citation>
    <scope>NUCLEOTIDE SEQUENCE [LARGE SCALE GENOMIC DNA]</scope>
    <source>
        <strain evidence="3">JCM 17809</strain>
    </source>
</reference>
<evidence type="ECO:0000256" key="1">
    <source>
        <dbReference type="SAM" id="Phobius"/>
    </source>
</evidence>
<protein>
    <submittedName>
        <fullName evidence="2">Uncharacterized protein</fullName>
    </submittedName>
</protein>
<keyword evidence="1" id="KW-1133">Transmembrane helix</keyword>
<name>A0ABP8KR54_9MICO</name>
<evidence type="ECO:0000313" key="3">
    <source>
        <dbReference type="Proteomes" id="UP001500945"/>
    </source>
</evidence>
<feature type="transmembrane region" description="Helical" evidence="1">
    <location>
        <begin position="144"/>
        <end position="164"/>
    </location>
</feature>
<feature type="transmembrane region" description="Helical" evidence="1">
    <location>
        <begin position="46"/>
        <end position="73"/>
    </location>
</feature>
<keyword evidence="1" id="KW-0472">Membrane</keyword>
<keyword evidence="3" id="KW-1185">Reference proteome</keyword>
<comment type="caution">
    <text evidence="2">The sequence shown here is derived from an EMBL/GenBank/DDBJ whole genome shotgun (WGS) entry which is preliminary data.</text>
</comment>
<dbReference type="Proteomes" id="UP001500945">
    <property type="component" value="Unassembled WGS sequence"/>
</dbReference>
<evidence type="ECO:0000313" key="2">
    <source>
        <dbReference type="EMBL" id="GAA4413477.1"/>
    </source>
</evidence>
<accession>A0ABP8KR54</accession>